<proteinExistence type="predicted"/>
<dbReference type="AlphaFoldDB" id="A0AAV4I9E6"/>
<evidence type="ECO:0000313" key="3">
    <source>
        <dbReference type="Proteomes" id="UP000762676"/>
    </source>
</evidence>
<gene>
    <name evidence="2" type="ORF">ElyMa_004688000</name>
</gene>
<keyword evidence="3" id="KW-1185">Reference proteome</keyword>
<dbReference type="Gene3D" id="3.80.10.10">
    <property type="entry name" value="Ribonuclease Inhibitor"/>
    <property type="match status" value="1"/>
</dbReference>
<protein>
    <submittedName>
        <fullName evidence="2">Reticulon-4 receptor-like 2</fullName>
    </submittedName>
</protein>
<comment type="caution">
    <text evidence="2">The sequence shown here is derived from an EMBL/GenBank/DDBJ whole genome shotgun (WGS) entry which is preliminary data.</text>
</comment>
<feature type="transmembrane region" description="Helical" evidence="1">
    <location>
        <begin position="123"/>
        <end position="147"/>
    </location>
</feature>
<organism evidence="2 3">
    <name type="scientific">Elysia marginata</name>
    <dbReference type="NCBI Taxonomy" id="1093978"/>
    <lineage>
        <taxon>Eukaryota</taxon>
        <taxon>Metazoa</taxon>
        <taxon>Spiralia</taxon>
        <taxon>Lophotrochozoa</taxon>
        <taxon>Mollusca</taxon>
        <taxon>Gastropoda</taxon>
        <taxon>Heterobranchia</taxon>
        <taxon>Euthyneura</taxon>
        <taxon>Panpulmonata</taxon>
        <taxon>Sacoglossa</taxon>
        <taxon>Placobranchoidea</taxon>
        <taxon>Plakobranchidae</taxon>
        <taxon>Elysia</taxon>
    </lineage>
</organism>
<accession>A0AAV4I9E6</accession>
<reference evidence="2 3" key="1">
    <citation type="journal article" date="2021" name="Elife">
        <title>Chloroplast acquisition without the gene transfer in kleptoplastic sea slugs, Plakobranchus ocellatus.</title>
        <authorList>
            <person name="Maeda T."/>
            <person name="Takahashi S."/>
            <person name="Yoshida T."/>
            <person name="Shimamura S."/>
            <person name="Takaki Y."/>
            <person name="Nagai Y."/>
            <person name="Toyoda A."/>
            <person name="Suzuki Y."/>
            <person name="Arimoto A."/>
            <person name="Ishii H."/>
            <person name="Satoh N."/>
            <person name="Nishiyama T."/>
            <person name="Hasebe M."/>
            <person name="Maruyama T."/>
            <person name="Minagawa J."/>
            <person name="Obokata J."/>
            <person name="Shigenobu S."/>
        </authorList>
    </citation>
    <scope>NUCLEOTIDE SEQUENCE [LARGE SCALE GENOMIC DNA]</scope>
</reference>
<keyword evidence="1" id="KW-1133">Transmembrane helix</keyword>
<sequence>MPLLTEIRSHDLSAFSNLVSLSISGGKSFQKIHRGALTKHLPKLSQVRLENNWIGTLESDALPWEQLENLELGGNPWVCDDKIAWMIKADCIKGPVICEGPGHLRGHDLKTLNSEDLRREVPIIPMASIIISLLAIPVAIVCAVIVWRRRRFCPCAQHELQGRYVSVFTRDGDEDSEVRVDVRLRETASRIVAVSNGGADDTKHLVKFTSKDVGTNDAAYDTEEEEI</sequence>
<keyword evidence="2" id="KW-0675">Receptor</keyword>
<evidence type="ECO:0000313" key="2">
    <source>
        <dbReference type="EMBL" id="GFS05709.1"/>
    </source>
</evidence>
<keyword evidence="1" id="KW-0812">Transmembrane</keyword>
<evidence type="ECO:0000256" key="1">
    <source>
        <dbReference type="SAM" id="Phobius"/>
    </source>
</evidence>
<dbReference type="Proteomes" id="UP000762676">
    <property type="component" value="Unassembled WGS sequence"/>
</dbReference>
<dbReference type="SUPFAM" id="SSF52058">
    <property type="entry name" value="L domain-like"/>
    <property type="match status" value="1"/>
</dbReference>
<dbReference type="InterPro" id="IPR032675">
    <property type="entry name" value="LRR_dom_sf"/>
</dbReference>
<name>A0AAV4I9E6_9GAST</name>
<keyword evidence="1" id="KW-0472">Membrane</keyword>
<dbReference type="EMBL" id="BMAT01009404">
    <property type="protein sequence ID" value="GFS05709.1"/>
    <property type="molecule type" value="Genomic_DNA"/>
</dbReference>